<organism evidence="1 2">
    <name type="scientific">candidate division CSSED10-310 bacterium</name>
    <dbReference type="NCBI Taxonomy" id="2855610"/>
    <lineage>
        <taxon>Bacteria</taxon>
        <taxon>Bacteria division CSSED10-310</taxon>
    </lineage>
</organism>
<dbReference type="InterPro" id="IPR022148">
    <property type="entry name" value="CopG_antitoxin"/>
</dbReference>
<dbReference type="Pfam" id="PF12441">
    <property type="entry name" value="CopG_antitoxin"/>
    <property type="match status" value="1"/>
</dbReference>
<sequence length="93" mass="10977">MKKKKTLPKFKNDQEIAEFWATHDFTDYLHEFEEVDELEEPEKNTELISIRVTPSMMKILRRLARSKGIGYSPYARMLLLEGIKKEVETTVQS</sequence>
<gene>
    <name evidence="1" type="ORF">ACFL27_22900</name>
</gene>
<evidence type="ECO:0000313" key="1">
    <source>
        <dbReference type="EMBL" id="MFC1853057.1"/>
    </source>
</evidence>
<dbReference type="Proteomes" id="UP001594351">
    <property type="component" value="Unassembled WGS sequence"/>
</dbReference>
<dbReference type="EMBL" id="JBHPBY010000412">
    <property type="protein sequence ID" value="MFC1853057.1"/>
    <property type="molecule type" value="Genomic_DNA"/>
</dbReference>
<proteinExistence type="predicted"/>
<accession>A0ABV6Z3N3</accession>
<reference evidence="1 2" key="1">
    <citation type="submission" date="2024-09" db="EMBL/GenBank/DDBJ databases">
        <title>Laminarin stimulates single cell rates of sulfate reduction while oxygen inhibits transcriptomic activity in coastal marine sediment.</title>
        <authorList>
            <person name="Lindsay M."/>
            <person name="Orcutt B."/>
            <person name="Emerson D."/>
            <person name="Stepanauskas R."/>
            <person name="D'Angelo T."/>
        </authorList>
    </citation>
    <scope>NUCLEOTIDE SEQUENCE [LARGE SCALE GENOMIC DNA]</scope>
    <source>
        <strain evidence="1">SAG AM-311-K15</strain>
    </source>
</reference>
<comment type="caution">
    <text evidence="1">The sequence shown here is derived from an EMBL/GenBank/DDBJ whole genome shotgun (WGS) entry which is preliminary data.</text>
</comment>
<protein>
    <submittedName>
        <fullName evidence="1">CopG family antitoxin</fullName>
    </submittedName>
</protein>
<evidence type="ECO:0000313" key="2">
    <source>
        <dbReference type="Proteomes" id="UP001594351"/>
    </source>
</evidence>
<name>A0ABV6Z3N3_UNCC1</name>
<keyword evidence="2" id="KW-1185">Reference proteome</keyword>